<dbReference type="EMBL" id="JBHRTR010000022">
    <property type="protein sequence ID" value="MFC3227358.1"/>
    <property type="molecule type" value="Genomic_DNA"/>
</dbReference>
<proteinExistence type="predicted"/>
<reference evidence="3" key="1">
    <citation type="journal article" date="2019" name="Int. J. Syst. Evol. Microbiol.">
        <title>The Global Catalogue of Microorganisms (GCM) 10K type strain sequencing project: providing services to taxonomists for standard genome sequencing and annotation.</title>
        <authorList>
            <consortium name="The Broad Institute Genomics Platform"/>
            <consortium name="The Broad Institute Genome Sequencing Center for Infectious Disease"/>
            <person name="Wu L."/>
            <person name="Ma J."/>
        </authorList>
    </citation>
    <scope>NUCLEOTIDE SEQUENCE [LARGE SCALE GENOMIC DNA]</scope>
    <source>
        <strain evidence="3">KCTC 42964</strain>
    </source>
</reference>
<evidence type="ECO:0000256" key="1">
    <source>
        <dbReference type="SAM" id="MobiDB-lite"/>
    </source>
</evidence>
<evidence type="ECO:0000313" key="3">
    <source>
        <dbReference type="Proteomes" id="UP001595528"/>
    </source>
</evidence>
<organism evidence="2 3">
    <name type="scientific">Marinibaculum pumilum</name>
    <dbReference type="NCBI Taxonomy" id="1766165"/>
    <lineage>
        <taxon>Bacteria</taxon>
        <taxon>Pseudomonadati</taxon>
        <taxon>Pseudomonadota</taxon>
        <taxon>Alphaproteobacteria</taxon>
        <taxon>Rhodospirillales</taxon>
        <taxon>Rhodospirillaceae</taxon>
        <taxon>Marinibaculum</taxon>
    </lineage>
</organism>
<sequence length="169" mass="18053">MARKAKDEAARVLPDLSEIRTTLKGVATAYSKLETAKAQYRNALKGAKGIGLETSAITMMLKADPQRLLSDLETMRLAAEYAGHVGRHDVAKAGDLFAEAESRMRDLVEAPLLADGEETDDDDDDFEEDPPREPAAAKPGTKPATKHKGDGATMAEIKAATEAAGMTVQ</sequence>
<keyword evidence="3" id="KW-1185">Reference proteome</keyword>
<comment type="caution">
    <text evidence="2">The sequence shown here is derived from an EMBL/GenBank/DDBJ whole genome shotgun (WGS) entry which is preliminary data.</text>
</comment>
<dbReference type="Proteomes" id="UP001595528">
    <property type="component" value="Unassembled WGS sequence"/>
</dbReference>
<feature type="compositionally biased region" description="Acidic residues" evidence="1">
    <location>
        <begin position="115"/>
        <end position="130"/>
    </location>
</feature>
<feature type="region of interest" description="Disordered" evidence="1">
    <location>
        <begin position="110"/>
        <end position="169"/>
    </location>
</feature>
<accession>A0ABV7KYF0</accession>
<gene>
    <name evidence="2" type="ORF">ACFOGJ_08965</name>
</gene>
<feature type="compositionally biased region" description="Low complexity" evidence="1">
    <location>
        <begin position="134"/>
        <end position="143"/>
    </location>
</feature>
<evidence type="ECO:0000313" key="2">
    <source>
        <dbReference type="EMBL" id="MFC3227358.1"/>
    </source>
</evidence>
<dbReference type="RefSeq" id="WP_379899523.1">
    <property type="nucleotide sequence ID" value="NZ_JBHRTR010000022.1"/>
</dbReference>
<protein>
    <submittedName>
        <fullName evidence="2">Uncharacterized protein</fullName>
    </submittedName>
</protein>
<name>A0ABV7KYF0_9PROT</name>